<accession>A0A4U9VGH2</accession>
<protein>
    <submittedName>
        <fullName evidence="1">Uncharacterized protein</fullName>
    </submittedName>
</protein>
<reference evidence="1" key="1">
    <citation type="submission" date="2019-05" db="EMBL/GenBank/DDBJ databases">
        <authorList>
            <consortium name="Pathogen Informatics"/>
        </authorList>
    </citation>
    <scope>NUCLEOTIDE SEQUENCE [LARGE SCALE GENOMIC DNA]</scope>
    <source>
        <strain evidence="1">NCTC12965</strain>
    </source>
</reference>
<proteinExistence type="predicted"/>
<sequence length="79" mass="8596">MYRQTAGMGIKSLMIPAKTMGMEHSIVTPMASSAEKIKITGASNFGMGLVLTVEGNIVRYVSTYQQKNILTESRPRICG</sequence>
<dbReference type="AlphaFoldDB" id="A0A4U9VGH2"/>
<evidence type="ECO:0000313" key="1">
    <source>
        <dbReference type="EMBL" id="VTR42211.1"/>
    </source>
</evidence>
<dbReference type="EMBL" id="CABEEZ010000104">
    <property type="protein sequence ID" value="VTR42211.1"/>
    <property type="molecule type" value="Genomic_DNA"/>
</dbReference>
<gene>
    <name evidence="1" type="ORF">NCTC12965_04787</name>
</gene>
<name>A0A4U9VGH2_SERFO</name>
<organism evidence="1">
    <name type="scientific">Serratia fonticola</name>
    <dbReference type="NCBI Taxonomy" id="47917"/>
    <lineage>
        <taxon>Bacteria</taxon>
        <taxon>Pseudomonadati</taxon>
        <taxon>Pseudomonadota</taxon>
        <taxon>Gammaproteobacteria</taxon>
        <taxon>Enterobacterales</taxon>
        <taxon>Yersiniaceae</taxon>
        <taxon>Serratia</taxon>
    </lineage>
</organism>